<keyword evidence="1" id="KW-0812">Transmembrane</keyword>
<reference evidence="2" key="2">
    <citation type="submission" date="2021-04" db="EMBL/GenBank/DDBJ databases">
        <authorList>
            <person name="Gilroy R."/>
        </authorList>
    </citation>
    <scope>NUCLEOTIDE SEQUENCE</scope>
    <source>
        <strain evidence="2">Gambia15-2214</strain>
    </source>
</reference>
<keyword evidence="1" id="KW-1133">Transmembrane helix</keyword>
<dbReference type="Proteomes" id="UP000823914">
    <property type="component" value="Unassembled WGS sequence"/>
</dbReference>
<accession>A0A9E2L2Y7</accession>
<feature type="transmembrane region" description="Helical" evidence="1">
    <location>
        <begin position="12"/>
        <end position="30"/>
    </location>
</feature>
<dbReference type="AlphaFoldDB" id="A0A9E2L2Y7"/>
<comment type="caution">
    <text evidence="2">The sequence shown here is derived from an EMBL/GenBank/DDBJ whole genome shotgun (WGS) entry which is preliminary data.</text>
</comment>
<name>A0A9E2L2Y7_9SPIR</name>
<keyword evidence="1" id="KW-0472">Membrane</keyword>
<proteinExistence type="predicted"/>
<evidence type="ECO:0000313" key="3">
    <source>
        <dbReference type="Proteomes" id="UP000823914"/>
    </source>
</evidence>
<protein>
    <submittedName>
        <fullName evidence="2">Uncharacterized protein</fullName>
    </submittedName>
</protein>
<sequence>MTEIGAFRFLYLNAYSFLLLILSLIIFLIPLYMVHPLFLCIQIPLGFVCLKTSVKLFASWKDKKRKYAVLLAKNQKEFREDSFIMFMQAPCGRLLVKAVLSDLNIPQKYKDLEKYKKTFFQSVKEGCTPQKTEVYINKDYL</sequence>
<organism evidence="2 3">
    <name type="scientific">Candidatus Treponema excrementipullorum</name>
    <dbReference type="NCBI Taxonomy" id="2838768"/>
    <lineage>
        <taxon>Bacteria</taxon>
        <taxon>Pseudomonadati</taxon>
        <taxon>Spirochaetota</taxon>
        <taxon>Spirochaetia</taxon>
        <taxon>Spirochaetales</taxon>
        <taxon>Treponemataceae</taxon>
        <taxon>Treponema</taxon>
    </lineage>
</organism>
<dbReference type="EMBL" id="JAHLFV010000225">
    <property type="protein sequence ID" value="MBU3850855.1"/>
    <property type="molecule type" value="Genomic_DNA"/>
</dbReference>
<feature type="transmembrane region" description="Helical" evidence="1">
    <location>
        <begin position="36"/>
        <end position="58"/>
    </location>
</feature>
<gene>
    <name evidence="2" type="ORF">IAA16_09840</name>
</gene>
<evidence type="ECO:0000256" key="1">
    <source>
        <dbReference type="SAM" id="Phobius"/>
    </source>
</evidence>
<reference evidence="2" key="1">
    <citation type="journal article" date="2021" name="PeerJ">
        <title>Extensive microbial diversity within the chicken gut microbiome revealed by metagenomics and culture.</title>
        <authorList>
            <person name="Gilroy R."/>
            <person name="Ravi A."/>
            <person name="Getino M."/>
            <person name="Pursley I."/>
            <person name="Horton D.L."/>
            <person name="Alikhan N.F."/>
            <person name="Baker D."/>
            <person name="Gharbi K."/>
            <person name="Hall N."/>
            <person name="Watson M."/>
            <person name="Adriaenssens E.M."/>
            <person name="Foster-Nyarko E."/>
            <person name="Jarju S."/>
            <person name="Secka A."/>
            <person name="Antonio M."/>
            <person name="Oren A."/>
            <person name="Chaudhuri R.R."/>
            <person name="La Ragione R."/>
            <person name="Hildebrand F."/>
            <person name="Pallen M.J."/>
        </authorList>
    </citation>
    <scope>NUCLEOTIDE SEQUENCE</scope>
    <source>
        <strain evidence="2">Gambia15-2214</strain>
    </source>
</reference>
<evidence type="ECO:0000313" key="2">
    <source>
        <dbReference type="EMBL" id="MBU3850855.1"/>
    </source>
</evidence>